<gene>
    <name evidence="2" type="ORF">NGB36_13310</name>
</gene>
<feature type="region of interest" description="Disordered" evidence="1">
    <location>
        <begin position="21"/>
        <end position="42"/>
    </location>
</feature>
<keyword evidence="3" id="KW-1185">Reference proteome</keyword>
<dbReference type="InterPro" id="IPR050267">
    <property type="entry name" value="Anti-sigma-factor_SerPK"/>
</dbReference>
<dbReference type="InterPro" id="IPR036890">
    <property type="entry name" value="HATPase_C_sf"/>
</dbReference>
<dbReference type="Gene3D" id="3.30.565.10">
    <property type="entry name" value="Histidine kinase-like ATPase, C-terminal domain"/>
    <property type="match status" value="1"/>
</dbReference>
<dbReference type="CDD" id="cd16936">
    <property type="entry name" value="HATPase_RsbW-like"/>
    <property type="match status" value="1"/>
</dbReference>
<comment type="caution">
    <text evidence="2">The sequence shown here is derived from an EMBL/GenBank/DDBJ whole genome shotgun (WGS) entry which is preliminary data.</text>
</comment>
<evidence type="ECO:0000313" key="3">
    <source>
        <dbReference type="Proteomes" id="UP001057702"/>
    </source>
</evidence>
<accession>A0ABT1PV70</accession>
<evidence type="ECO:0000313" key="2">
    <source>
        <dbReference type="EMBL" id="MCQ4081555.1"/>
    </source>
</evidence>
<reference evidence="2" key="1">
    <citation type="submission" date="2022-06" db="EMBL/GenBank/DDBJ databases">
        <title>Draft genome sequence of Streptomyces sp. RB6PN25 isolated from peat swamp forest in Thailand.</title>
        <authorList>
            <person name="Duangmal K."/>
            <person name="Klaysubun C."/>
        </authorList>
    </citation>
    <scope>NUCLEOTIDE SEQUENCE</scope>
    <source>
        <strain evidence="2">RB6PN25</strain>
    </source>
</reference>
<organism evidence="2 3">
    <name type="scientific">Streptomyces humicola</name>
    <dbReference type="NCBI Taxonomy" id="2953240"/>
    <lineage>
        <taxon>Bacteria</taxon>
        <taxon>Bacillati</taxon>
        <taxon>Actinomycetota</taxon>
        <taxon>Actinomycetes</taxon>
        <taxon>Kitasatosporales</taxon>
        <taxon>Streptomycetaceae</taxon>
        <taxon>Streptomyces</taxon>
    </lineage>
</organism>
<protein>
    <submittedName>
        <fullName evidence="2">ATP-binding protein</fullName>
    </submittedName>
</protein>
<name>A0ABT1PV70_9ACTN</name>
<dbReference type="GO" id="GO:0005524">
    <property type="term" value="F:ATP binding"/>
    <property type="evidence" value="ECO:0007669"/>
    <property type="project" value="UniProtKB-KW"/>
</dbReference>
<keyword evidence="2" id="KW-0067">ATP-binding</keyword>
<dbReference type="PANTHER" id="PTHR35526:SF3">
    <property type="entry name" value="ANTI-SIGMA-F FACTOR RSBW"/>
    <property type="match status" value="1"/>
</dbReference>
<dbReference type="PANTHER" id="PTHR35526">
    <property type="entry name" value="ANTI-SIGMA-F FACTOR RSBW-RELATED"/>
    <property type="match status" value="1"/>
</dbReference>
<dbReference type="EMBL" id="JANFNG010000008">
    <property type="protein sequence ID" value="MCQ4081555.1"/>
    <property type="molecule type" value="Genomic_DNA"/>
</dbReference>
<keyword evidence="2" id="KW-0547">Nucleotide-binding</keyword>
<dbReference type="Proteomes" id="UP001057702">
    <property type="component" value="Unassembled WGS sequence"/>
</dbReference>
<proteinExistence type="predicted"/>
<dbReference type="RefSeq" id="WP_255920455.1">
    <property type="nucleotide sequence ID" value="NZ_JANFNG010000008.1"/>
</dbReference>
<sequence>MLKHVPDRRCTIVIARQEERQGARVEVSDSSPALPGPREPEGLCESGRGLALVALISEAWDAEPLPDGPGKTVWFELKR</sequence>
<evidence type="ECO:0000256" key="1">
    <source>
        <dbReference type="SAM" id="MobiDB-lite"/>
    </source>
</evidence>